<keyword evidence="3" id="KW-0732">Signal</keyword>
<protein>
    <submittedName>
        <fullName evidence="5">Uncharacterized protein LOC100210419 isoform X3</fullName>
    </submittedName>
</protein>
<evidence type="ECO:0000256" key="1">
    <source>
        <dbReference type="SAM" id="MobiDB-lite"/>
    </source>
</evidence>
<evidence type="ECO:0000256" key="3">
    <source>
        <dbReference type="SAM" id="SignalP"/>
    </source>
</evidence>
<keyword evidence="2" id="KW-0812">Transmembrane</keyword>
<proteinExistence type="predicted"/>
<sequence>MFIFIILAIYNVEQSACVTFRSTTRMDNLNEGDDVNITASFQFDTNELLQVIKFILENKTVIAEGNLNQYNVTQNGVFLFGNRITTSVHGYNYVTTITKLNVNDSMNFVILLLFRTENVFNIAQFYISLDVKAVPVVLNFPKVLHVKDGESLSVRTVIYGKPKPDGIVIFKEQIYVPKYSNETEVNKYQFIYDLGVMSSSYNGSVLYLILSGNGKVITQNTSLIFPTENVFKPTNMDQTLLETTTSYSPIHTSTPNTSDISTFAISISAIGTSAISTSAIVGIVIGCLLFVAIILLLLKLFVFQYRKKNKWNVEKVEIKTNDPVTEDDDNKSDSQDPSFYEDVSHLQTGLSYNSNKMVDSQDAACVYQNDYLNPSESLNLPNYFMLEKVDSVIYDESENIDESKRYNEQENTSEIRKLDQPEICDNSQSNKLETFDENNYYDVPETIQS</sequence>
<dbReference type="Proteomes" id="UP001652625">
    <property type="component" value="Chromosome 14"/>
</dbReference>
<reference evidence="5" key="1">
    <citation type="submission" date="2025-08" db="UniProtKB">
        <authorList>
            <consortium name="RefSeq"/>
        </authorList>
    </citation>
    <scope>IDENTIFICATION</scope>
</reference>
<feature type="transmembrane region" description="Helical" evidence="2">
    <location>
        <begin position="279"/>
        <end position="302"/>
    </location>
</feature>
<dbReference type="CDD" id="cd12087">
    <property type="entry name" value="TM_EGFR-like"/>
    <property type="match status" value="1"/>
</dbReference>
<keyword evidence="2" id="KW-0472">Membrane</keyword>
<dbReference type="GeneID" id="100210419"/>
<feature type="chain" id="PRO_5046253820" evidence="3">
    <location>
        <begin position="18"/>
        <end position="449"/>
    </location>
</feature>
<keyword evidence="4" id="KW-1185">Reference proteome</keyword>
<keyword evidence="2" id="KW-1133">Transmembrane helix</keyword>
<name>A0ABM4DFM0_HYDVU</name>
<evidence type="ECO:0000313" key="4">
    <source>
        <dbReference type="Proteomes" id="UP001652625"/>
    </source>
</evidence>
<gene>
    <name evidence="5" type="primary">LOC100210419</name>
</gene>
<dbReference type="RefSeq" id="XP_065673220.1">
    <property type="nucleotide sequence ID" value="XM_065817148.1"/>
</dbReference>
<evidence type="ECO:0000256" key="2">
    <source>
        <dbReference type="SAM" id="Phobius"/>
    </source>
</evidence>
<evidence type="ECO:0000313" key="5">
    <source>
        <dbReference type="RefSeq" id="XP_065673220.1"/>
    </source>
</evidence>
<feature type="signal peptide" evidence="3">
    <location>
        <begin position="1"/>
        <end position="17"/>
    </location>
</feature>
<accession>A0ABM4DFM0</accession>
<organism evidence="4 5">
    <name type="scientific">Hydra vulgaris</name>
    <name type="common">Hydra</name>
    <name type="synonym">Hydra attenuata</name>
    <dbReference type="NCBI Taxonomy" id="6087"/>
    <lineage>
        <taxon>Eukaryota</taxon>
        <taxon>Metazoa</taxon>
        <taxon>Cnidaria</taxon>
        <taxon>Hydrozoa</taxon>
        <taxon>Hydroidolina</taxon>
        <taxon>Anthoathecata</taxon>
        <taxon>Aplanulata</taxon>
        <taxon>Hydridae</taxon>
        <taxon>Hydra</taxon>
    </lineage>
</organism>
<feature type="region of interest" description="Disordered" evidence="1">
    <location>
        <begin position="403"/>
        <end position="438"/>
    </location>
</feature>
<feature type="compositionally biased region" description="Basic and acidic residues" evidence="1">
    <location>
        <begin position="403"/>
        <end position="420"/>
    </location>
</feature>